<evidence type="ECO:0000313" key="5">
    <source>
        <dbReference type="Proteomes" id="UP000184016"/>
    </source>
</evidence>
<evidence type="ECO:0000256" key="2">
    <source>
        <dbReference type="SAM" id="Coils"/>
    </source>
</evidence>
<dbReference type="SUPFAM" id="SSF46955">
    <property type="entry name" value="Putative DNA-binding domain"/>
    <property type="match status" value="1"/>
</dbReference>
<dbReference type="RefSeq" id="WP_072873311.1">
    <property type="nucleotide sequence ID" value="NZ_FRAF01000005.1"/>
</dbReference>
<evidence type="ECO:0000313" key="4">
    <source>
        <dbReference type="EMBL" id="SHJ90205.1"/>
    </source>
</evidence>
<dbReference type="GO" id="GO:0003677">
    <property type="term" value="F:DNA binding"/>
    <property type="evidence" value="ECO:0007669"/>
    <property type="project" value="UniProtKB-KW"/>
</dbReference>
<dbReference type="InterPro" id="IPR047057">
    <property type="entry name" value="MerR_fam"/>
</dbReference>
<dbReference type="GO" id="GO:0003700">
    <property type="term" value="F:DNA-binding transcription factor activity"/>
    <property type="evidence" value="ECO:0007669"/>
    <property type="project" value="InterPro"/>
</dbReference>
<accession>A0A1M6N3B7</accession>
<gene>
    <name evidence="4" type="ORF">SAMN05443507_10567</name>
</gene>
<dbReference type="EMBL" id="FRAF01000005">
    <property type="protein sequence ID" value="SHJ90205.1"/>
    <property type="molecule type" value="Genomic_DNA"/>
</dbReference>
<dbReference type="Pfam" id="PF13411">
    <property type="entry name" value="MerR_1"/>
    <property type="match status" value="1"/>
</dbReference>
<feature type="domain" description="HTH merR-type" evidence="3">
    <location>
        <begin position="7"/>
        <end position="77"/>
    </location>
</feature>
<evidence type="ECO:0000259" key="3">
    <source>
        <dbReference type="PROSITE" id="PS50937"/>
    </source>
</evidence>
<keyword evidence="5" id="KW-1185">Reference proteome</keyword>
<dbReference type="PANTHER" id="PTHR30204">
    <property type="entry name" value="REDOX-CYCLING DRUG-SENSING TRANSCRIPTIONAL ACTIVATOR SOXR"/>
    <property type="match status" value="1"/>
</dbReference>
<name>A0A1M6N3B7_9BACL</name>
<reference evidence="5" key="1">
    <citation type="submission" date="2016-11" db="EMBL/GenBank/DDBJ databases">
        <authorList>
            <person name="Varghese N."/>
            <person name="Submissions S."/>
        </authorList>
    </citation>
    <scope>NUCLEOTIDE SEQUENCE [LARGE SCALE GENOMIC DNA]</scope>
    <source>
        <strain evidence="5">USBA-503</strain>
    </source>
</reference>
<dbReference type="Proteomes" id="UP000184016">
    <property type="component" value="Unassembled WGS sequence"/>
</dbReference>
<evidence type="ECO:0000256" key="1">
    <source>
        <dbReference type="ARBA" id="ARBA00023125"/>
    </source>
</evidence>
<keyword evidence="2" id="KW-0175">Coiled coil</keyword>
<dbReference type="STRING" id="1830138.SAMN05443507_10567"/>
<sequence>MEQAEAELSVEAVCQRLGLTARTLHYYEEIGLISPKSRTSGGHRLYDEKVVGKLEQIVRLKNHLGYSLNEIRHMLDVESRLDQIRLNADNACLSEEIRRSELEEAADMLRSTLSQIQLKMQNLQNMKNRYEEKLRMTEKALETKKYTFISQKGSE</sequence>
<dbReference type="AlphaFoldDB" id="A0A1M6N3B7"/>
<feature type="coiled-coil region" evidence="2">
    <location>
        <begin position="99"/>
        <end position="143"/>
    </location>
</feature>
<dbReference type="PANTHER" id="PTHR30204:SF58">
    <property type="entry name" value="HTH-TYPE TRANSCRIPTIONAL REGULATOR YFMP"/>
    <property type="match status" value="1"/>
</dbReference>
<dbReference type="Gene3D" id="1.10.1660.10">
    <property type="match status" value="1"/>
</dbReference>
<keyword evidence="1 4" id="KW-0238">DNA-binding</keyword>
<organism evidence="4 5">
    <name type="scientific">Alicyclobacillus tolerans</name>
    <dbReference type="NCBI Taxonomy" id="90970"/>
    <lineage>
        <taxon>Bacteria</taxon>
        <taxon>Bacillati</taxon>
        <taxon>Bacillota</taxon>
        <taxon>Bacilli</taxon>
        <taxon>Bacillales</taxon>
        <taxon>Alicyclobacillaceae</taxon>
        <taxon>Alicyclobacillus</taxon>
    </lineage>
</organism>
<proteinExistence type="predicted"/>
<dbReference type="PROSITE" id="PS50937">
    <property type="entry name" value="HTH_MERR_2"/>
    <property type="match status" value="1"/>
</dbReference>
<dbReference type="InterPro" id="IPR009061">
    <property type="entry name" value="DNA-bd_dom_put_sf"/>
</dbReference>
<dbReference type="InterPro" id="IPR000551">
    <property type="entry name" value="MerR-type_HTH_dom"/>
</dbReference>
<protein>
    <submittedName>
        <fullName evidence="4">DNA-binding transcriptional regulator, MerR family</fullName>
    </submittedName>
</protein>
<dbReference type="SMART" id="SM00422">
    <property type="entry name" value="HTH_MERR"/>
    <property type="match status" value="1"/>
</dbReference>